<dbReference type="InterPro" id="IPR027417">
    <property type="entry name" value="P-loop_NTPase"/>
</dbReference>
<organism evidence="2">
    <name type="scientific">Aphanomyces stellatus</name>
    <dbReference type="NCBI Taxonomy" id="120398"/>
    <lineage>
        <taxon>Eukaryota</taxon>
        <taxon>Sar</taxon>
        <taxon>Stramenopiles</taxon>
        <taxon>Oomycota</taxon>
        <taxon>Saprolegniomycetes</taxon>
        <taxon>Saprolegniales</taxon>
        <taxon>Verrucalvaceae</taxon>
        <taxon>Aphanomyces</taxon>
    </lineage>
</organism>
<proteinExistence type="predicted"/>
<gene>
    <name evidence="2" type="ORF">As57867_018283</name>
</gene>
<dbReference type="Gene3D" id="3.40.50.300">
    <property type="entry name" value="P-loop containing nucleotide triphosphate hydrolases"/>
    <property type="match status" value="1"/>
</dbReference>
<dbReference type="AlphaFoldDB" id="A0A6A4Y3G4"/>
<evidence type="ECO:0000313" key="2">
    <source>
        <dbReference type="EMBL" id="KAF0690271.1"/>
    </source>
</evidence>
<dbReference type="InterPro" id="IPR026302">
    <property type="entry name" value="NEDD4-bd_p2"/>
</dbReference>
<comment type="caution">
    <text evidence="2">The sequence shown here is derived from an EMBL/GenBank/DDBJ whole genome shotgun (WGS) entry which is preliminary data.</text>
</comment>
<feature type="compositionally biased region" description="Basic and acidic residues" evidence="1">
    <location>
        <begin position="9"/>
        <end position="30"/>
    </location>
</feature>
<feature type="region of interest" description="Disordered" evidence="1">
    <location>
        <begin position="164"/>
        <end position="192"/>
    </location>
</feature>
<dbReference type="OrthoDB" id="3231855at2759"/>
<accession>A0A6A4Y3G4</accession>
<feature type="region of interest" description="Disordered" evidence="1">
    <location>
        <begin position="1"/>
        <end position="30"/>
    </location>
</feature>
<reference evidence="2" key="1">
    <citation type="submission" date="2019-06" db="EMBL/GenBank/DDBJ databases">
        <title>Genomics analysis of Aphanomyces spp. identifies a new class of oomycete effector associated with host adaptation.</title>
        <authorList>
            <person name="Gaulin E."/>
        </authorList>
    </citation>
    <scope>NUCLEOTIDE SEQUENCE</scope>
    <source>
        <strain evidence="2">CBS 578.67</strain>
    </source>
</reference>
<sequence length="880" mass="95083">MARQNKRNKSSETKKDDGKGHAATGGKEDGRAPAQTFYVQLLVDDAALLHHSHQLKDVWAPSTAVAWDEDESKRQESIVLLTVDISSAVQLDVLKDVLTTGTPDALPPLEATCRLQVENSGTSGGGKSLRLVLQLSDATLTFLAKACESTLRLLNHSIDGQYGTTQARKLRHPRHESFRPHDTQETSRPRPLDLVGDINRQGWRGALSLQSVVLGSTHTPSSALSTWAKQPVASDATTDSTLSELHSHILHHVSLDAPIVVIMRGRPGSGKSTLTRVVESLARFHDRSFRLCSADHYFDSPAGYYHNKNDLSAAHDACKASFAAALAAAVDVVVVDNTNSCLWEYDQYRADALASRYRVCVLEVSCDDIATAMRMALRNSHGVSMDVVLRMHQRWEPHVVINAAADAESHVVLPPVFSAADNRRAVPLLLHGGVSSTYIAAVYFSDATRAALLARFPPQHATVVAEHMTLAFQPAPGFEIALGQVVRLAVTEERFDAKGHCLRLTWVDNPVPVDDVGQRIPHTTLSFPPGSAAYYSNELLALEASAPGVTIRPLTDDTLMIEGRVGAALAAPSLQKWRKARLLNLPSTDVVEARRQLTLVYAPDVVVNGAFDRDDETTTTALVSEIERVGVRGNVLVLAASHRLDEILACHHVAFDHILDCTDAFTVQDGLHQSLREALAMVPDATSIQVISTASVVAPLIAQPLPLSIHLVTSLLPRRLSSSLVFAQFRRAVADQICGAWAAICHDTFVDASVSPHDDCFDVYLSTTGHAPLDGLVTRLVEALRHHHMQLCRGSGGGTGDHVEFLDVCVSDGHTIQCRVVAFVADSSSSTPSLHEHVAALLATRPAATCANQARLAARLAATPLPFCDLPRATRVLAAS</sequence>
<feature type="non-terminal residue" evidence="2">
    <location>
        <position position="880"/>
    </location>
</feature>
<dbReference type="PANTHER" id="PTHR13308">
    <property type="entry name" value="NEDD4-BINDING PROTEIN 2-LIKE 1"/>
    <property type="match status" value="1"/>
</dbReference>
<protein>
    <submittedName>
        <fullName evidence="2">Uncharacterized protein</fullName>
    </submittedName>
</protein>
<name>A0A6A4Y3G4_9STRA</name>
<evidence type="ECO:0000256" key="1">
    <source>
        <dbReference type="SAM" id="MobiDB-lite"/>
    </source>
</evidence>
<feature type="compositionally biased region" description="Basic and acidic residues" evidence="1">
    <location>
        <begin position="175"/>
        <end position="191"/>
    </location>
</feature>
<dbReference type="EMBL" id="VJMH01006384">
    <property type="protein sequence ID" value="KAF0690271.1"/>
    <property type="molecule type" value="Genomic_DNA"/>
</dbReference>
<dbReference type="Pfam" id="PF13671">
    <property type="entry name" value="AAA_33"/>
    <property type="match status" value="1"/>
</dbReference>
<dbReference type="PANTHER" id="PTHR13308:SF40">
    <property type="entry name" value="NEDD4-BINDING PROTEIN 2-LIKE 1"/>
    <property type="match status" value="1"/>
</dbReference>
<dbReference type="SUPFAM" id="SSF52540">
    <property type="entry name" value="P-loop containing nucleoside triphosphate hydrolases"/>
    <property type="match status" value="1"/>
</dbReference>